<evidence type="ECO:0000313" key="3">
    <source>
        <dbReference type="Proteomes" id="UP000295531"/>
    </source>
</evidence>
<proteinExistence type="inferred from homology"/>
<comment type="cofactor">
    <cofactor evidence="1">
        <name>[4Fe-4S] cluster</name>
        <dbReference type="ChEBI" id="CHEBI:49883"/>
    </cofactor>
</comment>
<keyword evidence="1" id="KW-0408">Iron</keyword>
<comment type="subunit">
    <text evidence="1">Forms a heterodimer with UbiU.</text>
</comment>
<comment type="caution">
    <text evidence="2">The sequence shown here is derived from an EMBL/GenBank/DDBJ whole genome shotgun (WGS) entry which is preliminary data.</text>
</comment>
<comment type="pathway">
    <text evidence="1">Cofactor biosynthesis; ubiquinone biosynthesis.</text>
</comment>
<dbReference type="AlphaFoldDB" id="A0A4R6P498"/>
<dbReference type="GO" id="GO:0006508">
    <property type="term" value="P:proteolysis"/>
    <property type="evidence" value="ECO:0007669"/>
    <property type="project" value="UniProtKB-KW"/>
</dbReference>
<keyword evidence="1" id="KW-0411">Iron-sulfur</keyword>
<dbReference type="InterPro" id="IPR051454">
    <property type="entry name" value="RNA/ubiquinone_mod_enzymes"/>
</dbReference>
<dbReference type="Pfam" id="PF01136">
    <property type="entry name" value="Peptidase_U32"/>
    <property type="match status" value="1"/>
</dbReference>
<accession>A0A4R6P498</accession>
<dbReference type="PANTHER" id="PTHR30217:SF11">
    <property type="entry name" value="UBIQUINONE BIOSYNTHESIS PROTEIN UBIV"/>
    <property type="match status" value="1"/>
</dbReference>
<dbReference type="OrthoDB" id="8523349at2"/>
<keyword evidence="1" id="KW-0004">4Fe-4S</keyword>
<feature type="binding site" evidence="1">
    <location>
        <position position="181"/>
    </location>
    <ligand>
        <name>[4Fe-4S] cluster</name>
        <dbReference type="ChEBI" id="CHEBI:49883"/>
    </ligand>
</feature>
<dbReference type="PANTHER" id="PTHR30217">
    <property type="entry name" value="PEPTIDASE U32 FAMILY"/>
    <property type="match status" value="1"/>
</dbReference>
<feature type="binding site" evidence="1">
    <location>
        <position position="198"/>
    </location>
    <ligand>
        <name>[4Fe-4S] cluster</name>
        <dbReference type="ChEBI" id="CHEBI:49883"/>
    </ligand>
</feature>
<feature type="binding site" evidence="1">
    <location>
        <position position="40"/>
    </location>
    <ligand>
        <name>[4Fe-4S] cluster</name>
        <dbReference type="ChEBI" id="CHEBI:49883"/>
    </ligand>
</feature>
<dbReference type="HAMAP" id="MF_02233">
    <property type="entry name" value="UbiV"/>
    <property type="match status" value="1"/>
</dbReference>
<dbReference type="GO" id="GO:0051539">
    <property type="term" value="F:4 iron, 4 sulfur cluster binding"/>
    <property type="evidence" value="ECO:0007669"/>
    <property type="project" value="UniProtKB-UniRule"/>
</dbReference>
<keyword evidence="1" id="KW-0831">Ubiquinone biosynthesis</keyword>
<protein>
    <recommendedName>
        <fullName evidence="1">Ubiquinone biosynthesis protein UbiV</fullName>
    </recommendedName>
</protein>
<keyword evidence="2" id="KW-0378">Hydrolase</keyword>
<sequence>MQIALGPILYFWPKAKVKAFYRQVAESDTIDRVYLGETVCSKRRELGLEDYLQIAHELRESGKQVCLSTMTLLEAPAELAQMTKYCDNGEFEVEANDVGAIPYLREHGVNFTVGSAINIYNHEALRRFVDMGMNHWVTPYELSQQWLTDILKQPRISSVRSLFQTEVFAFGHMPLAWSGRCFTARSENRPKDQCELCCIKYPQGRTVKSQDGKQVFVLNGIQTQSGSRYNLINQLPTMKGLVDRIRISPQPEGTLQWVDRFKANMSGDNPIALTQGESNGYWLQLAGMVKAG</sequence>
<dbReference type="InterPro" id="IPR001539">
    <property type="entry name" value="Peptidase_U32"/>
</dbReference>
<keyword evidence="3" id="KW-1185">Reference proteome</keyword>
<gene>
    <name evidence="1" type="primary">ubiV</name>
    <name evidence="2" type="ORF">DEU29_11512</name>
</gene>
<keyword evidence="1" id="KW-0479">Metal-binding</keyword>
<dbReference type="GO" id="GO:0006744">
    <property type="term" value="P:ubiquinone biosynthetic process"/>
    <property type="evidence" value="ECO:0007669"/>
    <property type="project" value="UniProtKB-UniRule"/>
</dbReference>
<feature type="binding site" evidence="1">
    <location>
        <position position="194"/>
    </location>
    <ligand>
        <name>[4Fe-4S] cluster</name>
        <dbReference type="ChEBI" id="CHEBI:49883"/>
    </ligand>
</feature>
<dbReference type="UniPathway" id="UPA00232"/>
<organism evidence="2 3">
    <name type="scientific">Idiomarina aquatica</name>
    <dbReference type="NCBI Taxonomy" id="1327752"/>
    <lineage>
        <taxon>Bacteria</taxon>
        <taxon>Pseudomonadati</taxon>
        <taxon>Pseudomonadota</taxon>
        <taxon>Gammaproteobacteria</taxon>
        <taxon>Alteromonadales</taxon>
        <taxon>Idiomarinaceae</taxon>
        <taxon>Idiomarina</taxon>
    </lineage>
</organism>
<dbReference type="Proteomes" id="UP000295531">
    <property type="component" value="Unassembled WGS sequence"/>
</dbReference>
<dbReference type="RefSeq" id="WP_133540283.1">
    <property type="nucleotide sequence ID" value="NZ_SNXI01000015.1"/>
</dbReference>
<comment type="function">
    <text evidence="1">Required for O(2)-independent ubiquinone (coenzyme Q) biosynthesis. Together with UbiU, is essential for the C6-hydroxylation reaction in the oxygen-independent ubiquinone biosynthesis pathway.</text>
</comment>
<dbReference type="GO" id="GO:0008233">
    <property type="term" value="F:peptidase activity"/>
    <property type="evidence" value="ECO:0007669"/>
    <property type="project" value="UniProtKB-KW"/>
</dbReference>
<evidence type="ECO:0000313" key="2">
    <source>
        <dbReference type="EMBL" id="TDP30729.1"/>
    </source>
</evidence>
<reference evidence="2 3" key="1">
    <citation type="submission" date="2019-03" db="EMBL/GenBank/DDBJ databases">
        <title>Freshwater and sediment microbial communities from various areas in North America, analyzing microbe dynamics in response to fracking.</title>
        <authorList>
            <person name="Lamendella R."/>
        </authorList>
    </citation>
    <scope>NUCLEOTIDE SEQUENCE [LARGE SCALE GENOMIC DNA]</scope>
    <source>
        <strain evidence="2 3">18_TX</strain>
    </source>
</reference>
<dbReference type="GO" id="GO:0046872">
    <property type="term" value="F:metal ion binding"/>
    <property type="evidence" value="ECO:0007669"/>
    <property type="project" value="UniProtKB-KW"/>
</dbReference>
<keyword evidence="2" id="KW-0645">Protease</keyword>
<comment type="similarity">
    <text evidence="1">Belongs to the peptidase U32 family. UbiV subfamily.</text>
</comment>
<dbReference type="NCBIfam" id="NF011991">
    <property type="entry name" value="PRK15447.1"/>
    <property type="match status" value="1"/>
</dbReference>
<name>A0A4R6P498_9GAMM</name>
<dbReference type="EMBL" id="SNXI01000015">
    <property type="protein sequence ID" value="TDP30729.1"/>
    <property type="molecule type" value="Genomic_DNA"/>
</dbReference>
<dbReference type="InterPro" id="IPR043693">
    <property type="entry name" value="UbiV"/>
</dbReference>
<evidence type="ECO:0000256" key="1">
    <source>
        <dbReference type="HAMAP-Rule" id="MF_02233"/>
    </source>
</evidence>